<reference evidence="2 3" key="1">
    <citation type="journal article" date="2013" name="Genome Announc.">
        <title>Draft Genome Sequence of Shewanella decolorationis S12, a Dye-Degrading Bacterium Isolated from a Wastewater Treatment Plant.</title>
        <authorList>
            <person name="Xu M."/>
            <person name="Fang Y."/>
            <person name="Liu J."/>
            <person name="Chen X."/>
            <person name="Sun G."/>
            <person name="Guo J."/>
            <person name="Hua Z."/>
            <person name="Tu Q."/>
            <person name="Wu L."/>
            <person name="Zhou J."/>
            <person name="Liu X."/>
        </authorList>
    </citation>
    <scope>NUCLEOTIDE SEQUENCE [LARGE SCALE GENOMIC DNA]</scope>
    <source>
        <strain evidence="2 3">S12</strain>
    </source>
</reference>
<keyword evidence="3" id="KW-1185">Reference proteome</keyword>
<organism evidence="2 3">
    <name type="scientific">Shewanella decolorationis S12</name>
    <dbReference type="NCBI Taxonomy" id="1353536"/>
    <lineage>
        <taxon>Bacteria</taxon>
        <taxon>Pseudomonadati</taxon>
        <taxon>Pseudomonadota</taxon>
        <taxon>Gammaproteobacteria</taxon>
        <taxon>Alteromonadales</taxon>
        <taxon>Shewanellaceae</taxon>
        <taxon>Shewanella</taxon>
    </lineage>
</organism>
<comment type="caution">
    <text evidence="2">The sequence shown here is derived from an EMBL/GenBank/DDBJ whole genome shotgun (WGS) entry which is preliminary data.</text>
</comment>
<feature type="compositionally biased region" description="Polar residues" evidence="1">
    <location>
        <begin position="42"/>
        <end position="55"/>
    </location>
</feature>
<sequence>MMMTVMIPKVTNQTVEMNMKHPLFIIALLAVMVTACSDPQYTTPHSSITQNSEAKTTIPLGDTSQNALDWPGEYEGVIPCASCEGIKTTLTLQVDNSFELKSIYLGKDETIFKVVGKFDWDTNGSKITLSDGSKYLVGENQLFMLDTDGNRINGELAENYILKKKGM</sequence>
<evidence type="ECO:0000313" key="2">
    <source>
        <dbReference type="EMBL" id="ESE41270.1"/>
    </source>
</evidence>
<evidence type="ECO:0000313" key="3">
    <source>
        <dbReference type="Proteomes" id="UP000017548"/>
    </source>
</evidence>
<dbReference type="Gene3D" id="2.40.128.640">
    <property type="match status" value="1"/>
</dbReference>
<accession>A0ABP2Z3S1</accession>
<dbReference type="EMBL" id="AXZL01000066">
    <property type="protein sequence ID" value="ESE41270.1"/>
    <property type="molecule type" value="Genomic_DNA"/>
</dbReference>
<gene>
    <name evidence="2" type="ORF">SHD_2180</name>
</gene>
<dbReference type="Proteomes" id="UP000017548">
    <property type="component" value="Unassembled WGS sequence"/>
</dbReference>
<keyword evidence="2" id="KW-0449">Lipoprotein</keyword>
<feature type="region of interest" description="Disordered" evidence="1">
    <location>
        <begin position="42"/>
        <end position="62"/>
    </location>
</feature>
<evidence type="ECO:0000256" key="1">
    <source>
        <dbReference type="SAM" id="MobiDB-lite"/>
    </source>
</evidence>
<name>A0ABP2Z3S1_9GAMM</name>
<dbReference type="InterPro" id="IPR007298">
    <property type="entry name" value="Cu-R_lipoprotein_NlpE"/>
</dbReference>
<dbReference type="Pfam" id="PF04170">
    <property type="entry name" value="NlpE"/>
    <property type="match status" value="1"/>
</dbReference>
<protein>
    <submittedName>
        <fullName evidence="2">Copper resistance lipoprotein</fullName>
    </submittedName>
</protein>
<proteinExistence type="predicted"/>